<dbReference type="PROSITE" id="PS50067">
    <property type="entry name" value="KINESIN_MOTOR_2"/>
    <property type="match status" value="1"/>
</dbReference>
<dbReference type="InterPro" id="IPR027417">
    <property type="entry name" value="P-loop_NTPase"/>
</dbReference>
<dbReference type="GO" id="GO:0005871">
    <property type="term" value="C:kinesin complex"/>
    <property type="evidence" value="ECO:0007669"/>
    <property type="project" value="TreeGrafter"/>
</dbReference>
<dbReference type="GO" id="GO:0016887">
    <property type="term" value="F:ATP hydrolysis activity"/>
    <property type="evidence" value="ECO:0007669"/>
    <property type="project" value="TreeGrafter"/>
</dbReference>
<organism evidence="5 6">
    <name type="scientific">Asparagus officinalis</name>
    <name type="common">Garden asparagus</name>
    <dbReference type="NCBI Taxonomy" id="4686"/>
    <lineage>
        <taxon>Eukaryota</taxon>
        <taxon>Viridiplantae</taxon>
        <taxon>Streptophyta</taxon>
        <taxon>Embryophyta</taxon>
        <taxon>Tracheophyta</taxon>
        <taxon>Spermatophyta</taxon>
        <taxon>Magnoliopsida</taxon>
        <taxon>Liliopsida</taxon>
        <taxon>Asparagales</taxon>
        <taxon>Asparagaceae</taxon>
        <taxon>Asparagoideae</taxon>
        <taxon>Asparagus</taxon>
    </lineage>
</organism>
<evidence type="ECO:0000259" key="4">
    <source>
        <dbReference type="PROSITE" id="PS50067"/>
    </source>
</evidence>
<evidence type="ECO:0000256" key="1">
    <source>
        <dbReference type="ARBA" id="ARBA00022701"/>
    </source>
</evidence>
<comment type="similarity">
    <text evidence="3">Belongs to the TRAFAC class myosin-kinesin ATPase superfamily. Kinesin family.</text>
</comment>
<keyword evidence="3" id="KW-0067">ATP-binding</keyword>
<dbReference type="Proteomes" id="UP000243459">
    <property type="component" value="Chromosome 6"/>
</dbReference>
<feature type="domain" description="Kinesin motor" evidence="4">
    <location>
        <begin position="1"/>
        <end position="218"/>
    </location>
</feature>
<accession>A0A5P1EKV2</accession>
<protein>
    <recommendedName>
        <fullName evidence="4">Kinesin motor domain-containing protein</fullName>
    </recommendedName>
</protein>
<gene>
    <name evidence="5" type="ORF">A4U43_C06F10330</name>
</gene>
<dbReference type="PANTHER" id="PTHR24115:SF908">
    <property type="entry name" value="KINESIN-LIKE PROTEIN KIN-10C"/>
    <property type="match status" value="1"/>
</dbReference>
<keyword evidence="3" id="KW-0547">Nucleotide-binding</keyword>
<keyword evidence="2 3" id="KW-0505">Motor protein</keyword>
<keyword evidence="6" id="KW-1185">Reference proteome</keyword>
<dbReference type="Pfam" id="PF00225">
    <property type="entry name" value="Kinesin"/>
    <property type="match status" value="1"/>
</dbReference>
<evidence type="ECO:0000313" key="6">
    <source>
        <dbReference type="Proteomes" id="UP000243459"/>
    </source>
</evidence>
<proteinExistence type="inferred from homology"/>
<dbReference type="AlphaFoldDB" id="A0A5P1EKV2"/>
<dbReference type="Gramene" id="ONK66628">
    <property type="protein sequence ID" value="ONK66628"/>
    <property type="gene ID" value="A4U43_C06F10330"/>
</dbReference>
<dbReference type="GO" id="GO:0008017">
    <property type="term" value="F:microtubule binding"/>
    <property type="evidence" value="ECO:0007669"/>
    <property type="project" value="InterPro"/>
</dbReference>
<name>A0A5P1EKV2_ASPOF</name>
<dbReference type="PANTHER" id="PTHR24115">
    <property type="entry name" value="KINESIN-RELATED"/>
    <property type="match status" value="1"/>
</dbReference>
<evidence type="ECO:0000256" key="2">
    <source>
        <dbReference type="ARBA" id="ARBA00023175"/>
    </source>
</evidence>
<dbReference type="GO" id="GO:0005524">
    <property type="term" value="F:ATP binding"/>
    <property type="evidence" value="ECO:0007669"/>
    <property type="project" value="UniProtKB-UniRule"/>
</dbReference>
<dbReference type="Gene3D" id="3.40.850.10">
    <property type="entry name" value="Kinesin motor domain"/>
    <property type="match status" value="1"/>
</dbReference>
<dbReference type="GO" id="GO:0005874">
    <property type="term" value="C:microtubule"/>
    <property type="evidence" value="ECO:0007669"/>
    <property type="project" value="UniProtKB-KW"/>
</dbReference>
<dbReference type="GO" id="GO:0007018">
    <property type="term" value="P:microtubule-based movement"/>
    <property type="evidence" value="ECO:0007669"/>
    <property type="project" value="InterPro"/>
</dbReference>
<dbReference type="InterPro" id="IPR027640">
    <property type="entry name" value="Kinesin-like_fam"/>
</dbReference>
<evidence type="ECO:0000313" key="5">
    <source>
        <dbReference type="EMBL" id="ONK66628.1"/>
    </source>
</evidence>
<dbReference type="SUPFAM" id="SSF52540">
    <property type="entry name" value="P-loop containing nucleoside triphosphate hydrolases"/>
    <property type="match status" value="1"/>
</dbReference>
<dbReference type="EMBL" id="CM007386">
    <property type="protein sequence ID" value="ONK66628.1"/>
    <property type="molecule type" value="Genomic_DNA"/>
</dbReference>
<sequence>MSDEEHHFESKADAGDHGHALQGIISSSDSLSMGLGRKDSYKLDLCYGQEETTGDIFSREIKPLLEGILKGGKGCVIAYGAQGSGKTQLVQGSEENPGLALMFTEMICTLISPNSDTISLFKTSLSRSCGLASIVKAKALKAMIMFLEIPQEDPRNMLIESKVALRENLEGQGTPNNRDVEKEASPSIAEIEKKDFVEEDDFYKNVVDFIVDDRENDA</sequence>
<dbReference type="InterPro" id="IPR036961">
    <property type="entry name" value="Kinesin_motor_dom_sf"/>
</dbReference>
<keyword evidence="1" id="KW-0493">Microtubule</keyword>
<reference evidence="6" key="1">
    <citation type="journal article" date="2017" name="Nat. Commun.">
        <title>The asparagus genome sheds light on the origin and evolution of a young Y chromosome.</title>
        <authorList>
            <person name="Harkess A."/>
            <person name="Zhou J."/>
            <person name="Xu C."/>
            <person name="Bowers J.E."/>
            <person name="Van der Hulst R."/>
            <person name="Ayyampalayam S."/>
            <person name="Mercati F."/>
            <person name="Riccardi P."/>
            <person name="McKain M.R."/>
            <person name="Kakrana A."/>
            <person name="Tang H."/>
            <person name="Ray J."/>
            <person name="Groenendijk J."/>
            <person name="Arikit S."/>
            <person name="Mathioni S.M."/>
            <person name="Nakano M."/>
            <person name="Shan H."/>
            <person name="Telgmann-Rauber A."/>
            <person name="Kanno A."/>
            <person name="Yue Z."/>
            <person name="Chen H."/>
            <person name="Li W."/>
            <person name="Chen Y."/>
            <person name="Xu X."/>
            <person name="Zhang Y."/>
            <person name="Luo S."/>
            <person name="Chen H."/>
            <person name="Gao J."/>
            <person name="Mao Z."/>
            <person name="Pires J.C."/>
            <person name="Luo M."/>
            <person name="Kudrna D."/>
            <person name="Wing R.A."/>
            <person name="Meyers B.C."/>
            <person name="Yi K."/>
            <person name="Kong H."/>
            <person name="Lavrijsen P."/>
            <person name="Sunseri F."/>
            <person name="Falavigna A."/>
            <person name="Ye Y."/>
            <person name="Leebens-Mack J.H."/>
            <person name="Chen G."/>
        </authorList>
    </citation>
    <scope>NUCLEOTIDE SEQUENCE [LARGE SCALE GENOMIC DNA]</scope>
    <source>
        <strain evidence="6">cv. DH0086</strain>
    </source>
</reference>
<feature type="binding site" evidence="3">
    <location>
        <begin position="80"/>
        <end position="87"/>
    </location>
    <ligand>
        <name>ATP</name>
        <dbReference type="ChEBI" id="CHEBI:30616"/>
    </ligand>
</feature>
<dbReference type="GO" id="GO:0008574">
    <property type="term" value="F:plus-end-directed microtubule motor activity"/>
    <property type="evidence" value="ECO:0007669"/>
    <property type="project" value="TreeGrafter"/>
</dbReference>
<evidence type="ECO:0000256" key="3">
    <source>
        <dbReference type="PROSITE-ProRule" id="PRU00283"/>
    </source>
</evidence>
<dbReference type="InterPro" id="IPR001752">
    <property type="entry name" value="Kinesin_motor_dom"/>
</dbReference>